<evidence type="ECO:0000256" key="13">
    <source>
        <dbReference type="ARBA" id="ARBA00049760"/>
    </source>
</evidence>
<dbReference type="KEGG" id="dqu:106749505"/>
<dbReference type="Proteomes" id="UP000515204">
    <property type="component" value="Unplaced"/>
</dbReference>
<dbReference type="FunFam" id="3.40.50.300:FF:000664">
    <property type="entry name" value="Uncharacterized protein, isoform B"/>
    <property type="match status" value="1"/>
</dbReference>
<evidence type="ECO:0000256" key="10">
    <source>
        <dbReference type="ARBA" id="ARBA00023212"/>
    </source>
</evidence>
<dbReference type="GeneID" id="106749505"/>
<dbReference type="InterPro" id="IPR051641">
    <property type="entry name" value="RGK_GTP-binding_reg"/>
</dbReference>
<feature type="compositionally biased region" description="Basic and acidic residues" evidence="14">
    <location>
        <begin position="35"/>
        <end position="46"/>
    </location>
</feature>
<dbReference type="Gene3D" id="3.80.10.10">
    <property type="entry name" value="Ribonuclease Inhibitor"/>
    <property type="match status" value="1"/>
</dbReference>
<dbReference type="SMART" id="SM00175">
    <property type="entry name" value="RAB"/>
    <property type="match status" value="1"/>
</dbReference>
<evidence type="ECO:0000256" key="3">
    <source>
        <dbReference type="ARBA" id="ARBA00022490"/>
    </source>
</evidence>
<dbReference type="PROSITE" id="PS51450">
    <property type="entry name" value="LRR"/>
    <property type="match status" value="3"/>
</dbReference>
<comment type="similarity">
    <text evidence="12">Belongs to the dynein light chain LC1-type family.</text>
</comment>
<keyword evidence="8" id="KW-0243">Dynein</keyword>
<dbReference type="SMART" id="SM00173">
    <property type="entry name" value="RAS"/>
    <property type="match status" value="1"/>
</dbReference>
<dbReference type="SUPFAM" id="SSF52058">
    <property type="entry name" value="L domain-like"/>
    <property type="match status" value="1"/>
</dbReference>
<dbReference type="AlphaFoldDB" id="A0A6P3Y2P2"/>
<organism evidence="15 16">
    <name type="scientific">Dinoponera quadriceps</name>
    <name type="common">South American ant</name>
    <dbReference type="NCBI Taxonomy" id="609295"/>
    <lineage>
        <taxon>Eukaryota</taxon>
        <taxon>Metazoa</taxon>
        <taxon>Ecdysozoa</taxon>
        <taxon>Arthropoda</taxon>
        <taxon>Hexapoda</taxon>
        <taxon>Insecta</taxon>
        <taxon>Pterygota</taxon>
        <taxon>Neoptera</taxon>
        <taxon>Endopterygota</taxon>
        <taxon>Hymenoptera</taxon>
        <taxon>Apocrita</taxon>
        <taxon>Aculeata</taxon>
        <taxon>Formicoidea</taxon>
        <taxon>Formicidae</taxon>
        <taxon>Ponerinae</taxon>
        <taxon>Ponerini</taxon>
        <taxon>Dinoponera</taxon>
    </lineage>
</organism>
<name>A0A6P3Y2P2_DINQU</name>
<dbReference type="PROSITE" id="PS51421">
    <property type="entry name" value="RAS"/>
    <property type="match status" value="1"/>
</dbReference>
<accession>A0A6P3Y2P2</accession>
<keyword evidence="15" id="KW-1185">Reference proteome</keyword>
<dbReference type="FunFam" id="3.80.10.10:FF:000049">
    <property type="entry name" value="Dynein light chain 1"/>
    <property type="match status" value="1"/>
</dbReference>
<dbReference type="PANTHER" id="PTHR45775">
    <property type="entry name" value="RAD, GEM/KIR FAMILY MEMBER 2, ISOFORM C"/>
    <property type="match status" value="1"/>
</dbReference>
<evidence type="ECO:0000256" key="4">
    <source>
        <dbReference type="ARBA" id="ARBA00022553"/>
    </source>
</evidence>
<comment type="subcellular location">
    <subcellularLocation>
        <location evidence="1">Cytoplasm</location>
        <location evidence="1">Cytoskeleton</location>
        <location evidence="1">Cilium axoneme</location>
    </subcellularLocation>
</comment>
<dbReference type="GO" id="GO:0003924">
    <property type="term" value="F:GTPase activity"/>
    <property type="evidence" value="ECO:0007669"/>
    <property type="project" value="InterPro"/>
</dbReference>
<gene>
    <name evidence="16" type="primary">LOC106749505</name>
</gene>
<dbReference type="RefSeq" id="XP_014484498.1">
    <property type="nucleotide sequence ID" value="XM_014629012.1"/>
</dbReference>
<evidence type="ECO:0000256" key="12">
    <source>
        <dbReference type="ARBA" id="ARBA00049659"/>
    </source>
</evidence>
<dbReference type="InterPro" id="IPR001806">
    <property type="entry name" value="Small_GTPase"/>
</dbReference>
<dbReference type="GO" id="GO:0005246">
    <property type="term" value="F:calcium channel regulator activity"/>
    <property type="evidence" value="ECO:0007669"/>
    <property type="project" value="TreeGrafter"/>
</dbReference>
<evidence type="ECO:0000256" key="7">
    <source>
        <dbReference type="ARBA" id="ARBA00022737"/>
    </source>
</evidence>
<dbReference type="SMART" id="SM00365">
    <property type="entry name" value="LRR_SD22"/>
    <property type="match status" value="4"/>
</dbReference>
<dbReference type="PROSITE" id="PS51419">
    <property type="entry name" value="RAB"/>
    <property type="match status" value="1"/>
</dbReference>
<dbReference type="Pfam" id="PF00071">
    <property type="entry name" value="Ras"/>
    <property type="match status" value="1"/>
</dbReference>
<keyword evidence="6" id="KW-0493">Microtubule</keyword>
<keyword evidence="3" id="KW-0963">Cytoplasm</keyword>
<keyword evidence="4" id="KW-0597">Phosphoprotein</keyword>
<evidence type="ECO:0000313" key="16">
    <source>
        <dbReference type="RefSeq" id="XP_014484498.1"/>
    </source>
</evidence>
<keyword evidence="7" id="KW-0677">Repeat</keyword>
<evidence type="ECO:0000256" key="8">
    <source>
        <dbReference type="ARBA" id="ARBA00023017"/>
    </source>
</evidence>
<dbReference type="InterPro" id="IPR032675">
    <property type="entry name" value="LRR_dom_sf"/>
</dbReference>
<evidence type="ECO:0000256" key="14">
    <source>
        <dbReference type="SAM" id="MobiDB-lite"/>
    </source>
</evidence>
<reference evidence="16" key="1">
    <citation type="submission" date="2025-08" db="UniProtKB">
        <authorList>
            <consortium name="RefSeq"/>
        </authorList>
    </citation>
    <scope>IDENTIFICATION</scope>
</reference>
<evidence type="ECO:0000256" key="1">
    <source>
        <dbReference type="ARBA" id="ARBA00004430"/>
    </source>
</evidence>
<dbReference type="CTD" id="5740446"/>
<dbReference type="GO" id="GO:0005886">
    <property type="term" value="C:plasma membrane"/>
    <property type="evidence" value="ECO:0007669"/>
    <property type="project" value="TreeGrafter"/>
</dbReference>
<comment type="similarity">
    <text evidence="2">Belongs to the small GTPase superfamily. RGK family.</text>
</comment>
<evidence type="ECO:0000256" key="6">
    <source>
        <dbReference type="ARBA" id="ARBA00022701"/>
    </source>
</evidence>
<sequence>MADDSLRRKTRSASICAPGFSSMEQMLEAMPPSGAREREGRGERDSGSGTPDSSTPTRRRRPATRSQSARVSGGNKSIRRRAAAQAAAHHHHHHHEGSMKSAHCSSEPRLTENDVSPGIRRRGSRRGQSMHHAHQRKSNAFLDVPDASSQMPPREEGEDEDSYRLRSFSLTSKGVVNRGDSFRRRRSRSNSLAPAEQENEVRRAPPKEVVSHNVAMLGSRGVGKTALISQFMTSECINAYDRQRDVPSEQSVFVMLNGEESELRFLNIVNPKSELDKMPLPDAFVVMYSVIDKASFQRAEEYLARLHDQDLLRGRPAILVGNKVDLVRSRVVSPQDGKCLACTYRAKFIEVSVGINHNVDDLLVGILNQIRLKVVQGQLDNRGGGSEGSGHWYKSRGVVRASMKARQMLTWLFGKEDSKFKNCENLHVRDTAEYRSLEYFLRNVCKIAQAKKYSRYFSEASFRCRGKERRCDPFMSTKPTTCKEAIRRWEEEHEQEASKATEVILSFQWPPIEKMDNALAVLTSCEKLSLSTNMIEKIAGVGSLKNLRILSLGRNLIKGFAGLEALADTLEELWLSYNCIEKMKGVQAMRNLRVLYMSNNLVREWNELMRLQELPNIRDLLFVGNPLYESHEVEQWRSEVARRLPTLEKLDGEPIIRTEENPAAMQTSKIDDSLDQEHG</sequence>
<feature type="region of interest" description="Disordered" evidence="14">
    <location>
        <begin position="179"/>
        <end position="205"/>
    </location>
</feature>
<dbReference type="GO" id="GO:0005525">
    <property type="term" value="F:GTP binding"/>
    <property type="evidence" value="ECO:0007669"/>
    <property type="project" value="InterPro"/>
</dbReference>
<dbReference type="GO" id="GO:0030286">
    <property type="term" value="C:dynein complex"/>
    <property type="evidence" value="ECO:0007669"/>
    <property type="project" value="UniProtKB-KW"/>
</dbReference>
<dbReference type="OrthoDB" id="5239715at2759"/>
<evidence type="ECO:0000313" key="15">
    <source>
        <dbReference type="Proteomes" id="UP000515204"/>
    </source>
</evidence>
<proteinExistence type="inferred from homology"/>
<dbReference type="GO" id="GO:0005930">
    <property type="term" value="C:axoneme"/>
    <property type="evidence" value="ECO:0007669"/>
    <property type="project" value="UniProtKB-SubCell"/>
</dbReference>
<evidence type="ECO:0000256" key="5">
    <source>
        <dbReference type="ARBA" id="ARBA00022614"/>
    </source>
</evidence>
<dbReference type="InterPro" id="IPR001611">
    <property type="entry name" value="Leu-rich_rpt"/>
</dbReference>
<evidence type="ECO:0000256" key="2">
    <source>
        <dbReference type="ARBA" id="ARBA00008846"/>
    </source>
</evidence>
<dbReference type="PANTHER" id="PTHR45775:SF1">
    <property type="entry name" value="RAD, GEM_KIR FAMILY MEMBER 3, ISOFORM E"/>
    <property type="match status" value="1"/>
</dbReference>
<feature type="region of interest" description="Disordered" evidence="14">
    <location>
        <begin position="1"/>
        <end position="166"/>
    </location>
</feature>
<protein>
    <recommendedName>
        <fullName evidence="13">Dynein axonemal light chain 1</fullName>
    </recommendedName>
</protein>
<feature type="compositionally biased region" description="Low complexity" evidence="14">
    <location>
        <begin position="47"/>
        <end position="56"/>
    </location>
</feature>
<evidence type="ECO:0000256" key="9">
    <source>
        <dbReference type="ARBA" id="ARBA00023175"/>
    </source>
</evidence>
<keyword evidence="5" id="KW-0433">Leucine-rich repeat</keyword>
<keyword evidence="10" id="KW-0206">Cytoskeleton</keyword>
<feature type="compositionally biased region" description="Basic residues" evidence="14">
    <location>
        <begin position="77"/>
        <end position="95"/>
    </location>
</feature>
<evidence type="ECO:0000256" key="11">
    <source>
        <dbReference type="ARBA" id="ARBA00023273"/>
    </source>
</evidence>
<dbReference type="Gene3D" id="3.40.50.300">
    <property type="entry name" value="P-loop containing nucleotide triphosphate hydrolases"/>
    <property type="match status" value="1"/>
</dbReference>
<dbReference type="SUPFAM" id="SSF52540">
    <property type="entry name" value="P-loop containing nucleoside triphosphate hydrolases"/>
    <property type="match status" value="1"/>
</dbReference>
<keyword evidence="9" id="KW-0505">Motor protein</keyword>
<keyword evidence="11" id="KW-0966">Cell projection</keyword>
<dbReference type="InterPro" id="IPR027417">
    <property type="entry name" value="P-loop_NTPase"/>
</dbReference>
<dbReference type="PRINTS" id="PR00449">
    <property type="entry name" value="RASTRNSFRMNG"/>
</dbReference>
<feature type="compositionally biased region" description="Basic residues" evidence="14">
    <location>
        <begin position="119"/>
        <end position="137"/>
    </location>
</feature>
<dbReference type="GO" id="GO:0005874">
    <property type="term" value="C:microtubule"/>
    <property type="evidence" value="ECO:0007669"/>
    <property type="project" value="UniProtKB-KW"/>
</dbReference>